<protein>
    <submittedName>
        <fullName evidence="3">Aurora kinase A and ninein-interacting protein</fullName>
    </submittedName>
</protein>
<dbReference type="EMBL" id="UYRS01018426">
    <property type="protein sequence ID" value="VDK35290.1"/>
    <property type="molecule type" value="Genomic_DNA"/>
</dbReference>
<dbReference type="WBParaSite" id="TASK_0000556901-mRNA-1">
    <property type="protein sequence ID" value="TASK_0000556901-mRNA-1"/>
    <property type="gene ID" value="TASK_0000556901"/>
</dbReference>
<dbReference type="Proteomes" id="UP000282613">
    <property type="component" value="Unassembled WGS sequence"/>
</dbReference>
<reference evidence="3" key="1">
    <citation type="submission" date="2017-02" db="UniProtKB">
        <authorList>
            <consortium name="WormBaseParasite"/>
        </authorList>
    </citation>
    <scope>IDENTIFICATION</scope>
</reference>
<evidence type="ECO:0000313" key="1">
    <source>
        <dbReference type="EMBL" id="VDK35290.1"/>
    </source>
</evidence>
<keyword evidence="2" id="KW-1185">Reference proteome</keyword>
<name>A0A0R3W5Y7_TAEAS</name>
<accession>A0A0R3W5Y7</accession>
<evidence type="ECO:0000313" key="3">
    <source>
        <dbReference type="WBParaSite" id="TASK_0000556901-mRNA-1"/>
    </source>
</evidence>
<sequence length="225" mass="25222">MSGSGFRRQSFPFWFKVSSLAEELEEPSTLPLTPSASKDGVTDLCFDNQERRHAALDLDGFNAGDRVQRVPDKSIAKESVHRKSTGEDEQSWTRLLNKWSQDESPSTQVEGKSTGLSNLASLLVTRRSVQSPFSTVLRLKSESPPRTIHQPQQRLDICAYAGEKSLHLHLQASMHLTSVFCSFPKKKAAMKRDEEPVRQFDALPVASKAFCKMSKQSLSKEHAFL</sequence>
<organism evidence="3">
    <name type="scientific">Taenia asiatica</name>
    <name type="common">Asian tapeworm</name>
    <dbReference type="NCBI Taxonomy" id="60517"/>
    <lineage>
        <taxon>Eukaryota</taxon>
        <taxon>Metazoa</taxon>
        <taxon>Spiralia</taxon>
        <taxon>Lophotrochozoa</taxon>
        <taxon>Platyhelminthes</taxon>
        <taxon>Cestoda</taxon>
        <taxon>Eucestoda</taxon>
        <taxon>Cyclophyllidea</taxon>
        <taxon>Taeniidae</taxon>
        <taxon>Taenia</taxon>
    </lineage>
</organism>
<dbReference type="AlphaFoldDB" id="A0A0R3W5Y7"/>
<evidence type="ECO:0000313" key="2">
    <source>
        <dbReference type="Proteomes" id="UP000282613"/>
    </source>
</evidence>
<reference evidence="1 2" key="2">
    <citation type="submission" date="2018-11" db="EMBL/GenBank/DDBJ databases">
        <authorList>
            <consortium name="Pathogen Informatics"/>
        </authorList>
    </citation>
    <scope>NUCLEOTIDE SEQUENCE [LARGE SCALE GENOMIC DNA]</scope>
</reference>
<proteinExistence type="predicted"/>
<gene>
    <name evidence="1" type="ORF">TASK_LOCUS5570</name>
</gene>